<name>A0A699K6H4_TANCI</name>
<dbReference type="AlphaFoldDB" id="A0A699K6H4"/>
<sequence length="107" mass="12375">MESVFHISKCTMECQVKFATCTLLGGALTWWNSHVRTIRHDVAYAFPWKTLMKMINEKYSSRSKIKKLETKLWSPTAVNTQRALGTVQKTDTFYECGSQGNFKKDFL</sequence>
<accession>A0A699K6H4</accession>
<comment type="caution">
    <text evidence="2">The sequence shown here is derived from an EMBL/GenBank/DDBJ whole genome shotgun (WGS) entry which is preliminary data.</text>
</comment>
<evidence type="ECO:0000259" key="1">
    <source>
        <dbReference type="Pfam" id="PF03732"/>
    </source>
</evidence>
<feature type="domain" description="Retrotransposon gag" evidence="1">
    <location>
        <begin position="17"/>
        <end position="74"/>
    </location>
</feature>
<protein>
    <recommendedName>
        <fullName evidence="1">Retrotransposon gag domain-containing protein</fullName>
    </recommendedName>
</protein>
<organism evidence="2">
    <name type="scientific">Tanacetum cinerariifolium</name>
    <name type="common">Dalmatian daisy</name>
    <name type="synonym">Chrysanthemum cinerariifolium</name>
    <dbReference type="NCBI Taxonomy" id="118510"/>
    <lineage>
        <taxon>Eukaryota</taxon>
        <taxon>Viridiplantae</taxon>
        <taxon>Streptophyta</taxon>
        <taxon>Embryophyta</taxon>
        <taxon>Tracheophyta</taxon>
        <taxon>Spermatophyta</taxon>
        <taxon>Magnoliopsida</taxon>
        <taxon>eudicotyledons</taxon>
        <taxon>Gunneridae</taxon>
        <taxon>Pentapetalae</taxon>
        <taxon>asterids</taxon>
        <taxon>campanulids</taxon>
        <taxon>Asterales</taxon>
        <taxon>Asteraceae</taxon>
        <taxon>Asteroideae</taxon>
        <taxon>Anthemideae</taxon>
        <taxon>Anthemidinae</taxon>
        <taxon>Tanacetum</taxon>
    </lineage>
</organism>
<proteinExistence type="predicted"/>
<gene>
    <name evidence="2" type="ORF">Tci_650337</name>
</gene>
<dbReference type="InterPro" id="IPR005162">
    <property type="entry name" value="Retrotrans_gag_dom"/>
</dbReference>
<dbReference type="EMBL" id="BKCJ010487156">
    <property type="protein sequence ID" value="GFA78365.1"/>
    <property type="molecule type" value="Genomic_DNA"/>
</dbReference>
<evidence type="ECO:0000313" key="2">
    <source>
        <dbReference type="EMBL" id="GFA78365.1"/>
    </source>
</evidence>
<dbReference type="Pfam" id="PF03732">
    <property type="entry name" value="Retrotrans_gag"/>
    <property type="match status" value="1"/>
</dbReference>
<reference evidence="2" key="1">
    <citation type="journal article" date="2019" name="Sci. Rep.">
        <title>Draft genome of Tanacetum cinerariifolium, the natural source of mosquito coil.</title>
        <authorList>
            <person name="Yamashiro T."/>
            <person name="Shiraishi A."/>
            <person name="Satake H."/>
            <person name="Nakayama K."/>
        </authorList>
    </citation>
    <scope>NUCLEOTIDE SEQUENCE</scope>
</reference>